<proteinExistence type="inferred from homology"/>
<comment type="caution">
    <text evidence="3">The sequence shown here is derived from an EMBL/GenBank/DDBJ whole genome shotgun (WGS) entry which is preliminary data.</text>
</comment>
<comment type="similarity">
    <text evidence="1">Belongs to the YciI family.</text>
</comment>
<dbReference type="PANTHER" id="PTHR37828:SF1">
    <property type="entry name" value="YCII-RELATED DOMAIN-CONTAINING PROTEIN"/>
    <property type="match status" value="1"/>
</dbReference>
<dbReference type="Gene3D" id="3.30.70.1060">
    <property type="entry name" value="Dimeric alpha+beta barrel"/>
    <property type="match status" value="1"/>
</dbReference>
<dbReference type="InterPro" id="IPR005545">
    <property type="entry name" value="YCII"/>
</dbReference>
<dbReference type="Proteomes" id="UP001595378">
    <property type="component" value="Unassembled WGS sequence"/>
</dbReference>
<reference evidence="4" key="1">
    <citation type="journal article" date="2019" name="Int. J. Syst. Evol. Microbiol.">
        <title>The Global Catalogue of Microorganisms (GCM) 10K type strain sequencing project: providing services to taxonomists for standard genome sequencing and annotation.</title>
        <authorList>
            <consortium name="The Broad Institute Genomics Platform"/>
            <consortium name="The Broad Institute Genome Sequencing Center for Infectious Disease"/>
            <person name="Wu L."/>
            <person name="Ma J."/>
        </authorList>
    </citation>
    <scope>NUCLEOTIDE SEQUENCE [LARGE SCALE GENOMIC DNA]</scope>
    <source>
        <strain evidence="4">KCTC 52606</strain>
    </source>
</reference>
<dbReference type="RefSeq" id="WP_336920082.1">
    <property type="nucleotide sequence ID" value="NZ_JBANRN010000014.1"/>
</dbReference>
<keyword evidence="4" id="KW-1185">Reference proteome</keyword>
<evidence type="ECO:0000313" key="3">
    <source>
        <dbReference type="EMBL" id="MFC3101969.1"/>
    </source>
</evidence>
<protein>
    <submittedName>
        <fullName evidence="3">YciI family protein</fullName>
    </submittedName>
</protein>
<evidence type="ECO:0000313" key="4">
    <source>
        <dbReference type="Proteomes" id="UP001595378"/>
    </source>
</evidence>
<feature type="domain" description="YCII-related" evidence="2">
    <location>
        <begin position="1"/>
        <end position="81"/>
    </location>
</feature>
<accession>A0ABV7EJ82</accession>
<dbReference type="PANTHER" id="PTHR37828">
    <property type="entry name" value="GSR2449 PROTEIN"/>
    <property type="match status" value="1"/>
</dbReference>
<dbReference type="InterPro" id="IPR011008">
    <property type="entry name" value="Dimeric_a/b-barrel"/>
</dbReference>
<dbReference type="SUPFAM" id="SSF54909">
    <property type="entry name" value="Dimeric alpha+beta barrel"/>
    <property type="match status" value="1"/>
</dbReference>
<dbReference type="Pfam" id="PF03795">
    <property type="entry name" value="YCII"/>
    <property type="match status" value="1"/>
</dbReference>
<evidence type="ECO:0000256" key="1">
    <source>
        <dbReference type="ARBA" id="ARBA00007689"/>
    </source>
</evidence>
<sequence length="95" mass="9981">MFIFSLSYAAPLDEVDALLPDHLAWLNAGREAGVLLAWGRKRPRSGGMIFATAASREEAEALAASDPFIKGGVATVEVIEFVASHAGAGLEALLK</sequence>
<gene>
    <name evidence="3" type="ORF">ACFODK_13850</name>
</gene>
<organism evidence="3 4">
    <name type="scientific">Alteraurantiacibacter lauratis</name>
    <dbReference type="NCBI Taxonomy" id="2054627"/>
    <lineage>
        <taxon>Bacteria</taxon>
        <taxon>Pseudomonadati</taxon>
        <taxon>Pseudomonadota</taxon>
        <taxon>Alphaproteobacteria</taxon>
        <taxon>Sphingomonadales</taxon>
        <taxon>Erythrobacteraceae</taxon>
        <taxon>Alteraurantiacibacter</taxon>
    </lineage>
</organism>
<dbReference type="EMBL" id="JBHRSU010000036">
    <property type="protein sequence ID" value="MFC3101969.1"/>
    <property type="molecule type" value="Genomic_DNA"/>
</dbReference>
<name>A0ABV7EJ82_9SPHN</name>
<evidence type="ECO:0000259" key="2">
    <source>
        <dbReference type="Pfam" id="PF03795"/>
    </source>
</evidence>